<protein>
    <recommendedName>
        <fullName evidence="7">Ankyrin repeat domain-containing protein</fullName>
    </recommendedName>
</protein>
<organism evidence="5 6">
    <name type="scientific">Wohlfahrtiimonas larvae</name>
    <dbReference type="NCBI Taxonomy" id="1157986"/>
    <lineage>
        <taxon>Bacteria</taxon>
        <taxon>Pseudomonadati</taxon>
        <taxon>Pseudomonadota</taxon>
        <taxon>Gammaproteobacteria</taxon>
        <taxon>Cardiobacteriales</taxon>
        <taxon>Ignatzschineriaceae</taxon>
        <taxon>Wohlfahrtiimonas</taxon>
    </lineage>
</organism>
<dbReference type="Pfam" id="PF12796">
    <property type="entry name" value="Ank_2"/>
    <property type="match status" value="2"/>
</dbReference>
<dbReference type="SMART" id="SM00248">
    <property type="entry name" value="ANK"/>
    <property type="match status" value="5"/>
</dbReference>
<keyword evidence="1" id="KW-0677">Repeat</keyword>
<proteinExistence type="predicted"/>
<dbReference type="Proteomes" id="UP001500631">
    <property type="component" value="Unassembled WGS sequence"/>
</dbReference>
<dbReference type="PANTHER" id="PTHR24171:SF8">
    <property type="entry name" value="BRCA1-ASSOCIATED RING DOMAIN PROTEIN 1"/>
    <property type="match status" value="1"/>
</dbReference>
<dbReference type="EMBL" id="BAABKE010000011">
    <property type="protein sequence ID" value="GAA5104240.1"/>
    <property type="molecule type" value="Genomic_DNA"/>
</dbReference>
<evidence type="ECO:0000313" key="5">
    <source>
        <dbReference type="EMBL" id="GAA5104240.1"/>
    </source>
</evidence>
<keyword evidence="6" id="KW-1185">Reference proteome</keyword>
<dbReference type="InterPro" id="IPR036770">
    <property type="entry name" value="Ankyrin_rpt-contain_sf"/>
</dbReference>
<evidence type="ECO:0000256" key="2">
    <source>
        <dbReference type="ARBA" id="ARBA00023043"/>
    </source>
</evidence>
<comment type="caution">
    <text evidence="5">The sequence shown here is derived from an EMBL/GenBank/DDBJ whole genome shotgun (WGS) entry which is preliminary data.</text>
</comment>
<feature type="repeat" description="ANK" evidence="3">
    <location>
        <begin position="170"/>
        <end position="202"/>
    </location>
</feature>
<evidence type="ECO:0008006" key="7">
    <source>
        <dbReference type="Google" id="ProtNLM"/>
    </source>
</evidence>
<gene>
    <name evidence="5" type="ORF">GCM10023338_23650</name>
</gene>
<evidence type="ECO:0000256" key="3">
    <source>
        <dbReference type="PROSITE-ProRule" id="PRU00023"/>
    </source>
</evidence>
<dbReference type="PANTHER" id="PTHR24171">
    <property type="entry name" value="ANKYRIN REPEAT DOMAIN-CONTAINING PROTEIN 39-RELATED"/>
    <property type="match status" value="1"/>
</dbReference>
<keyword evidence="4" id="KW-0732">Signal</keyword>
<evidence type="ECO:0000256" key="4">
    <source>
        <dbReference type="SAM" id="SignalP"/>
    </source>
</evidence>
<name>A0ABP9MY97_9GAMM</name>
<dbReference type="PROSITE" id="PS50088">
    <property type="entry name" value="ANK_REPEAT"/>
    <property type="match status" value="1"/>
</dbReference>
<reference evidence="6" key="1">
    <citation type="journal article" date="2019" name="Int. J. Syst. Evol. Microbiol.">
        <title>The Global Catalogue of Microorganisms (GCM) 10K type strain sequencing project: providing services to taxonomists for standard genome sequencing and annotation.</title>
        <authorList>
            <consortium name="The Broad Institute Genomics Platform"/>
            <consortium name="The Broad Institute Genome Sequencing Center for Infectious Disease"/>
            <person name="Wu L."/>
            <person name="Ma J."/>
        </authorList>
    </citation>
    <scope>NUCLEOTIDE SEQUENCE [LARGE SCALE GENOMIC DNA]</scope>
    <source>
        <strain evidence="6">JCM 18424</strain>
    </source>
</reference>
<dbReference type="RefSeq" id="WP_345668215.1">
    <property type="nucleotide sequence ID" value="NZ_BAABKE010000011.1"/>
</dbReference>
<evidence type="ECO:0000313" key="6">
    <source>
        <dbReference type="Proteomes" id="UP001500631"/>
    </source>
</evidence>
<feature type="chain" id="PRO_5046025860" description="Ankyrin repeat domain-containing protein" evidence="4">
    <location>
        <begin position="22"/>
        <end position="247"/>
    </location>
</feature>
<evidence type="ECO:0000256" key="1">
    <source>
        <dbReference type="ARBA" id="ARBA00022737"/>
    </source>
</evidence>
<dbReference type="SUPFAM" id="SSF48403">
    <property type="entry name" value="Ankyrin repeat"/>
    <property type="match status" value="1"/>
</dbReference>
<sequence>MKLKTAVLATALLSLLSVVQAKTLNANNPEGYQQFRLDYAEMVDIANENKLPHRVFYTQLSEGPDAAWFDAVKQGDLETVKQMVDAGQIIEVKDVGSLNQTALGWAAFIGYEDMVDYLLSKNANLWATDSGDVYHALKSAALGKNANIVKKLRELLKYGYDINDVSYEDDGETLVMVAASNNRMDVVKYFISEGADLNKVTTIQDPKRFSYNHSALSYACLRDYKEMQQLLIENGAINHRTGTTKCD</sequence>
<dbReference type="PROSITE" id="PS50297">
    <property type="entry name" value="ANK_REP_REGION"/>
    <property type="match status" value="1"/>
</dbReference>
<dbReference type="Gene3D" id="1.25.40.20">
    <property type="entry name" value="Ankyrin repeat-containing domain"/>
    <property type="match status" value="2"/>
</dbReference>
<accession>A0ABP9MY97</accession>
<keyword evidence="2 3" id="KW-0040">ANK repeat</keyword>
<feature type="signal peptide" evidence="4">
    <location>
        <begin position="1"/>
        <end position="21"/>
    </location>
</feature>
<dbReference type="InterPro" id="IPR002110">
    <property type="entry name" value="Ankyrin_rpt"/>
</dbReference>